<dbReference type="Proteomes" id="UP000460157">
    <property type="component" value="Unassembled WGS sequence"/>
</dbReference>
<dbReference type="AlphaFoldDB" id="A0A7K1UKH8"/>
<keyword evidence="3" id="KW-1185">Reference proteome</keyword>
<dbReference type="Pfam" id="PF02371">
    <property type="entry name" value="Transposase_20"/>
    <property type="match status" value="1"/>
</dbReference>
<dbReference type="RefSeq" id="WP_157324522.1">
    <property type="nucleotide sequence ID" value="NZ_BMFX01000060.1"/>
</dbReference>
<name>A0A7K1UKH8_9MICC</name>
<evidence type="ECO:0000313" key="2">
    <source>
        <dbReference type="EMBL" id="MVT26995.1"/>
    </source>
</evidence>
<dbReference type="GO" id="GO:0003677">
    <property type="term" value="F:DNA binding"/>
    <property type="evidence" value="ECO:0007669"/>
    <property type="project" value="InterPro"/>
</dbReference>
<proteinExistence type="predicted"/>
<dbReference type="InterPro" id="IPR003346">
    <property type="entry name" value="Transposase_20"/>
</dbReference>
<dbReference type="PANTHER" id="PTHR33055:SF16">
    <property type="entry name" value="TRANSPOSASE FOR INSERTION SEQUENCE ELEMENT IS1547"/>
    <property type="match status" value="1"/>
</dbReference>
<protein>
    <submittedName>
        <fullName evidence="2">Transposase</fullName>
    </submittedName>
</protein>
<dbReference type="PANTHER" id="PTHR33055">
    <property type="entry name" value="TRANSPOSASE FOR INSERTION SEQUENCE ELEMENT IS1111A"/>
    <property type="match status" value="1"/>
</dbReference>
<feature type="domain" description="Transposase IS116/IS110/IS902 C-terminal" evidence="1">
    <location>
        <begin position="143"/>
        <end position="224"/>
    </location>
</feature>
<dbReference type="OrthoDB" id="4337860at2"/>
<dbReference type="GO" id="GO:0004803">
    <property type="term" value="F:transposase activity"/>
    <property type="evidence" value="ECO:0007669"/>
    <property type="project" value="InterPro"/>
</dbReference>
<evidence type="ECO:0000259" key="1">
    <source>
        <dbReference type="Pfam" id="PF02371"/>
    </source>
</evidence>
<gene>
    <name evidence="2" type="ORF">GNZ21_11595</name>
</gene>
<dbReference type="EMBL" id="WRPM01000082">
    <property type="protein sequence ID" value="MVT26995.1"/>
    <property type="molecule type" value="Genomic_DNA"/>
</dbReference>
<reference evidence="2 3" key="1">
    <citation type="submission" date="2019-12" db="EMBL/GenBank/DDBJ databases">
        <title>Nesterenkonia muleiensis sp. nov., a novel actinobacterium isolated from sap of Populus euphratica.</title>
        <authorList>
            <person name="Wang R."/>
        </authorList>
    </citation>
    <scope>NUCLEOTIDE SEQUENCE [LARGE SCALE GENOMIC DNA]</scope>
    <source>
        <strain evidence="2 3">F10</strain>
    </source>
</reference>
<evidence type="ECO:0000313" key="3">
    <source>
        <dbReference type="Proteomes" id="UP000460157"/>
    </source>
</evidence>
<comment type="caution">
    <text evidence="2">The sequence shown here is derived from an EMBL/GenBank/DDBJ whole genome shotgun (WGS) entry which is preliminary data.</text>
</comment>
<organism evidence="2 3">
    <name type="scientific">Nesterenkonia alkaliphila</name>
    <dbReference type="NCBI Taxonomy" id="1463631"/>
    <lineage>
        <taxon>Bacteria</taxon>
        <taxon>Bacillati</taxon>
        <taxon>Actinomycetota</taxon>
        <taxon>Actinomycetes</taxon>
        <taxon>Micrococcales</taxon>
        <taxon>Micrococcaceae</taxon>
        <taxon>Nesterenkonia</taxon>
    </lineage>
</organism>
<accession>A0A7K1UKH8</accession>
<dbReference type="InterPro" id="IPR047650">
    <property type="entry name" value="Transpos_IS110"/>
</dbReference>
<dbReference type="GO" id="GO:0006313">
    <property type="term" value="P:DNA transposition"/>
    <property type="evidence" value="ECO:0007669"/>
    <property type="project" value="InterPro"/>
</dbReference>
<sequence>MPRRDRGAKGKSDALDARHIATATLTLTTDQLRHRRQEDGTRAAVQVLLTSREHLTNERTRAVKALTALLRITDLGIDARKPLGAEKITDIARWRTRAEEPAAAVARTEAVRLAKRIPAIDTDLRDNHARLTEFVAASPAAGLLEWTGVGPVTAAKALVVWSHPGRIKNEAAFAAIAGVNPIPASSGNTVRHRLNRRGDRQLNRALNVIAMVRMVHDPDTRTYVEKRRAEGQTDRETRRVLKRYLARSIYRKLNTAASTSARG</sequence>